<dbReference type="EMBL" id="KQ483683">
    <property type="protein sequence ID" value="KYP43111.1"/>
    <property type="molecule type" value="Genomic_DNA"/>
</dbReference>
<dbReference type="InterPro" id="IPR043502">
    <property type="entry name" value="DNA/RNA_pol_sf"/>
</dbReference>
<protein>
    <submittedName>
        <fullName evidence="1">Uncharacterized protein</fullName>
    </submittedName>
</protein>
<dbReference type="AlphaFoldDB" id="A0A151RKM0"/>
<accession>A0A151RKM0</accession>
<keyword evidence="2" id="KW-1185">Reference proteome</keyword>
<dbReference type="Gramene" id="C.cajan_35427.t">
    <property type="protein sequence ID" value="C.cajan_35427.t"/>
    <property type="gene ID" value="C.cajan_35427"/>
</dbReference>
<gene>
    <name evidence="1" type="ORF">KK1_035442</name>
</gene>
<dbReference type="Proteomes" id="UP000075243">
    <property type="component" value="Unassembled WGS sequence"/>
</dbReference>
<dbReference type="SUPFAM" id="SSF56672">
    <property type="entry name" value="DNA/RNA polymerases"/>
    <property type="match status" value="1"/>
</dbReference>
<proteinExistence type="predicted"/>
<name>A0A151RKM0_CAJCA</name>
<organism evidence="1 2">
    <name type="scientific">Cajanus cajan</name>
    <name type="common">Pigeon pea</name>
    <name type="synonym">Cajanus indicus</name>
    <dbReference type="NCBI Taxonomy" id="3821"/>
    <lineage>
        <taxon>Eukaryota</taxon>
        <taxon>Viridiplantae</taxon>
        <taxon>Streptophyta</taxon>
        <taxon>Embryophyta</taxon>
        <taxon>Tracheophyta</taxon>
        <taxon>Spermatophyta</taxon>
        <taxon>Magnoliopsida</taxon>
        <taxon>eudicotyledons</taxon>
        <taxon>Gunneridae</taxon>
        <taxon>Pentapetalae</taxon>
        <taxon>rosids</taxon>
        <taxon>fabids</taxon>
        <taxon>Fabales</taxon>
        <taxon>Fabaceae</taxon>
        <taxon>Papilionoideae</taxon>
        <taxon>50 kb inversion clade</taxon>
        <taxon>NPAAA clade</taxon>
        <taxon>indigoferoid/millettioid clade</taxon>
        <taxon>Phaseoleae</taxon>
        <taxon>Cajanus</taxon>
    </lineage>
</organism>
<reference evidence="1" key="1">
    <citation type="journal article" date="2012" name="Nat. Biotechnol.">
        <title>Draft genome sequence of pigeonpea (Cajanus cajan), an orphan legume crop of resource-poor farmers.</title>
        <authorList>
            <person name="Varshney R.K."/>
            <person name="Chen W."/>
            <person name="Li Y."/>
            <person name="Bharti A.K."/>
            <person name="Saxena R.K."/>
            <person name="Schlueter J.A."/>
            <person name="Donoghue M.T."/>
            <person name="Azam S."/>
            <person name="Fan G."/>
            <person name="Whaley A.M."/>
            <person name="Farmer A.D."/>
            <person name="Sheridan J."/>
            <person name="Iwata A."/>
            <person name="Tuteja R."/>
            <person name="Penmetsa R.V."/>
            <person name="Wu W."/>
            <person name="Upadhyaya H.D."/>
            <person name="Yang S.P."/>
            <person name="Shah T."/>
            <person name="Saxena K.B."/>
            <person name="Michael T."/>
            <person name="McCombie W.R."/>
            <person name="Yang B."/>
            <person name="Zhang G."/>
            <person name="Yang H."/>
            <person name="Wang J."/>
            <person name="Spillane C."/>
            <person name="Cook D.R."/>
            <person name="May G.D."/>
            <person name="Xu X."/>
            <person name="Jackson S.A."/>
        </authorList>
    </citation>
    <scope>NUCLEOTIDE SEQUENCE [LARGE SCALE GENOMIC DNA]</scope>
</reference>
<sequence>MPMSVFNSLSLGSHYYFLDGFSGYFQVHITLEDQEKIIFTYPFNTFAYFCRFGIPKVIVSDQEFPYGIVEIRSESSDKSFKVNGHRLKHFHESPSLVDVTMKECALDEPIIDPP</sequence>
<evidence type="ECO:0000313" key="2">
    <source>
        <dbReference type="Proteomes" id="UP000075243"/>
    </source>
</evidence>
<evidence type="ECO:0000313" key="1">
    <source>
        <dbReference type="EMBL" id="KYP43111.1"/>
    </source>
</evidence>